<evidence type="ECO:0000256" key="1">
    <source>
        <dbReference type="SAM" id="Phobius"/>
    </source>
</evidence>
<sequence length="340" mass="37676">MTRSSRLSRFTTECFFAPNRVETCNGIKFGQQNINPGTDMRVVTSAKNLVTTSPGPFKEWLYWTDWTTQSIKTAHLNGSGVGIVHDTHRRPMGIVTMHHSRRPRLVSPCATNVTNPCDHICLARPGNLYTCLCHFGFELVEGVCVLTEVPSGGKAHPAPRRLDFPVMRMIYSCRSSRDCNCSWFGSVNVGDVCVCLNGQCIKTNQGDDITPVVYTHSSVHPAMQLTEQPTSTTTLAAIICAVILSIVVLIIMVFFARRYCQSWWAGALDEKNLLDDDCEQQSSKKKSRCSPSSLIGGFNNPSYENVTPSSYMVKFYKNRLTHDGPSADQPQPATPVSQTL</sequence>
<accession>A0A1W0WCV9</accession>
<dbReference type="GO" id="GO:0042813">
    <property type="term" value="F:Wnt receptor activity"/>
    <property type="evidence" value="ECO:0007669"/>
    <property type="project" value="TreeGrafter"/>
</dbReference>
<comment type="caution">
    <text evidence="3">The sequence shown here is derived from an EMBL/GenBank/DDBJ whole genome shotgun (WGS) entry which is preliminary data.</text>
</comment>
<dbReference type="PANTHER" id="PTHR46513:SF13">
    <property type="entry name" value="EGF-LIKE DOMAIN-CONTAINING PROTEIN"/>
    <property type="match status" value="1"/>
</dbReference>
<feature type="domain" description="EGF-like" evidence="2">
    <location>
        <begin position="131"/>
        <end position="144"/>
    </location>
</feature>
<dbReference type="GO" id="GO:0060070">
    <property type="term" value="P:canonical Wnt signaling pathway"/>
    <property type="evidence" value="ECO:0007669"/>
    <property type="project" value="TreeGrafter"/>
</dbReference>
<keyword evidence="1" id="KW-0472">Membrane</keyword>
<reference evidence="4" key="1">
    <citation type="submission" date="2017-01" db="EMBL/GenBank/DDBJ databases">
        <title>Comparative genomics of anhydrobiosis in the tardigrade Hypsibius dujardini.</title>
        <authorList>
            <person name="Yoshida Y."/>
            <person name="Koutsovoulos G."/>
            <person name="Laetsch D."/>
            <person name="Stevens L."/>
            <person name="Kumar S."/>
            <person name="Horikawa D."/>
            <person name="Ishino K."/>
            <person name="Komine S."/>
            <person name="Tomita M."/>
            <person name="Blaxter M."/>
            <person name="Arakawa K."/>
        </authorList>
    </citation>
    <scope>NUCLEOTIDE SEQUENCE [LARGE SCALE GENOMIC DNA]</scope>
    <source>
        <strain evidence="4">Z151</strain>
    </source>
</reference>
<feature type="transmembrane region" description="Helical" evidence="1">
    <location>
        <begin position="235"/>
        <end position="256"/>
    </location>
</feature>
<dbReference type="Gene3D" id="2.120.10.30">
    <property type="entry name" value="TolB, C-terminal domain"/>
    <property type="match status" value="1"/>
</dbReference>
<name>A0A1W0WCV9_HYPEX</name>
<organism evidence="3 4">
    <name type="scientific">Hypsibius exemplaris</name>
    <name type="common">Freshwater tardigrade</name>
    <dbReference type="NCBI Taxonomy" id="2072580"/>
    <lineage>
        <taxon>Eukaryota</taxon>
        <taxon>Metazoa</taxon>
        <taxon>Ecdysozoa</taxon>
        <taxon>Tardigrada</taxon>
        <taxon>Eutardigrada</taxon>
        <taxon>Parachela</taxon>
        <taxon>Hypsibioidea</taxon>
        <taxon>Hypsibiidae</taxon>
        <taxon>Hypsibius</taxon>
    </lineage>
</organism>
<dbReference type="GO" id="GO:0005886">
    <property type="term" value="C:plasma membrane"/>
    <property type="evidence" value="ECO:0007669"/>
    <property type="project" value="TreeGrafter"/>
</dbReference>
<dbReference type="SMART" id="SM00181">
    <property type="entry name" value="EGF"/>
    <property type="match status" value="1"/>
</dbReference>
<evidence type="ECO:0000313" key="3">
    <source>
        <dbReference type="EMBL" id="OQV13020.1"/>
    </source>
</evidence>
<dbReference type="InterPro" id="IPR050778">
    <property type="entry name" value="Cueball_EGF_LRP_Nidogen"/>
</dbReference>
<evidence type="ECO:0000313" key="4">
    <source>
        <dbReference type="Proteomes" id="UP000192578"/>
    </source>
</evidence>
<dbReference type="PANTHER" id="PTHR46513">
    <property type="entry name" value="VITELLOGENIN RECEPTOR-LIKE PROTEIN-RELATED-RELATED"/>
    <property type="match status" value="1"/>
</dbReference>
<dbReference type="Proteomes" id="UP000192578">
    <property type="component" value="Unassembled WGS sequence"/>
</dbReference>
<keyword evidence="1" id="KW-1133">Transmembrane helix</keyword>
<proteinExistence type="predicted"/>
<dbReference type="InterPro" id="IPR000742">
    <property type="entry name" value="EGF"/>
</dbReference>
<gene>
    <name evidence="3" type="ORF">BV898_12773</name>
</gene>
<dbReference type="EMBL" id="MTYJ01000132">
    <property type="protein sequence ID" value="OQV13020.1"/>
    <property type="molecule type" value="Genomic_DNA"/>
</dbReference>
<dbReference type="InterPro" id="IPR011042">
    <property type="entry name" value="6-blade_b-propeller_TolB-like"/>
</dbReference>
<dbReference type="GO" id="GO:0017147">
    <property type="term" value="F:Wnt-protein binding"/>
    <property type="evidence" value="ECO:0007669"/>
    <property type="project" value="TreeGrafter"/>
</dbReference>
<protein>
    <recommendedName>
        <fullName evidence="2">EGF-like domain-containing protein</fullName>
    </recommendedName>
</protein>
<keyword evidence="1" id="KW-0812">Transmembrane</keyword>
<keyword evidence="4" id="KW-1185">Reference proteome</keyword>
<evidence type="ECO:0000259" key="2">
    <source>
        <dbReference type="PROSITE" id="PS01186"/>
    </source>
</evidence>
<dbReference type="PROSITE" id="PS01186">
    <property type="entry name" value="EGF_2"/>
    <property type="match status" value="1"/>
</dbReference>
<dbReference type="AlphaFoldDB" id="A0A1W0WCV9"/>